<keyword evidence="2" id="KW-1185">Reference proteome</keyword>
<evidence type="ECO:0000313" key="2">
    <source>
        <dbReference type="Proteomes" id="UP000712157"/>
    </source>
</evidence>
<name>A0A949K1E5_9FIRM</name>
<sequence length="177" mass="20257">MQKIYLDMMEQTDCIGIYKKDTKVIPAGTTIYSMPSKDKNAEYQKFADEYDIHFIFEDNLPDIDFYTIPRIDIMAADSHGGYIGTIGETCDLESDAPICYIDKNKTCHLIAENGKTFLKTVHSWKTQLKPCEGIEFFPSKEEAKKRHEFLDINIEAAIKDDIVKSIKDDIESPIEAE</sequence>
<protein>
    <submittedName>
        <fullName evidence="1">Uncharacterized protein</fullName>
    </submittedName>
</protein>
<proteinExistence type="predicted"/>
<organism evidence="1 2">
    <name type="scientific">Diplocloster agilis</name>
    <dbReference type="NCBI Taxonomy" id="2850323"/>
    <lineage>
        <taxon>Bacteria</taxon>
        <taxon>Bacillati</taxon>
        <taxon>Bacillota</taxon>
        <taxon>Clostridia</taxon>
        <taxon>Lachnospirales</taxon>
        <taxon>Lachnospiraceae</taxon>
        <taxon>Diplocloster</taxon>
    </lineage>
</organism>
<dbReference type="RefSeq" id="WP_238722055.1">
    <property type="nucleotide sequence ID" value="NZ_JAHQCW010000022.1"/>
</dbReference>
<evidence type="ECO:0000313" key="1">
    <source>
        <dbReference type="EMBL" id="MBU9737562.1"/>
    </source>
</evidence>
<gene>
    <name evidence="1" type="ORF">KTH89_13515</name>
</gene>
<comment type="caution">
    <text evidence="1">The sequence shown here is derived from an EMBL/GenBank/DDBJ whole genome shotgun (WGS) entry which is preliminary data.</text>
</comment>
<dbReference type="AlphaFoldDB" id="A0A949K1E5"/>
<dbReference type="Proteomes" id="UP000712157">
    <property type="component" value="Unassembled WGS sequence"/>
</dbReference>
<accession>A0A949K1E5</accession>
<reference evidence="1" key="1">
    <citation type="submission" date="2021-06" db="EMBL/GenBank/DDBJ databases">
        <title>Description of novel taxa of the family Lachnospiraceae.</title>
        <authorList>
            <person name="Chaplin A.V."/>
            <person name="Sokolova S.R."/>
            <person name="Pikina A.P."/>
            <person name="Korzhanova M."/>
            <person name="Belova V."/>
            <person name="Korostin D."/>
            <person name="Efimov B.A."/>
        </authorList>
    </citation>
    <scope>NUCLEOTIDE SEQUENCE</scope>
    <source>
        <strain evidence="1">ASD5720</strain>
    </source>
</reference>
<dbReference type="EMBL" id="JAHQCW010000022">
    <property type="protein sequence ID" value="MBU9737562.1"/>
    <property type="molecule type" value="Genomic_DNA"/>
</dbReference>